<evidence type="ECO:0000313" key="3">
    <source>
        <dbReference type="EMBL" id="KAK7068586.1"/>
    </source>
</evidence>
<feature type="region of interest" description="Disordered" evidence="1">
    <location>
        <begin position="454"/>
        <end position="487"/>
    </location>
</feature>
<feature type="region of interest" description="Disordered" evidence="1">
    <location>
        <begin position="671"/>
        <end position="703"/>
    </location>
</feature>
<feature type="compositionally biased region" description="Polar residues" evidence="1">
    <location>
        <begin position="1805"/>
        <end position="1824"/>
    </location>
</feature>
<feature type="chain" id="PRO_5042995018" evidence="2">
    <location>
        <begin position="28"/>
        <end position="2444"/>
    </location>
</feature>
<accession>A0AAN8ZU25</accession>
<feature type="region of interest" description="Disordered" evidence="1">
    <location>
        <begin position="1341"/>
        <end position="1368"/>
    </location>
</feature>
<dbReference type="Proteomes" id="UP001381693">
    <property type="component" value="Unassembled WGS sequence"/>
</dbReference>
<feature type="region of interest" description="Disordered" evidence="1">
    <location>
        <begin position="2399"/>
        <end position="2430"/>
    </location>
</feature>
<feature type="region of interest" description="Disordered" evidence="1">
    <location>
        <begin position="1805"/>
        <end position="1825"/>
    </location>
</feature>
<keyword evidence="4" id="KW-1185">Reference proteome</keyword>
<feature type="compositionally biased region" description="Polar residues" evidence="1">
    <location>
        <begin position="1341"/>
        <end position="1363"/>
    </location>
</feature>
<feature type="compositionally biased region" description="Low complexity" evidence="1">
    <location>
        <begin position="1998"/>
        <end position="2011"/>
    </location>
</feature>
<feature type="compositionally biased region" description="Acidic residues" evidence="1">
    <location>
        <begin position="2282"/>
        <end position="2298"/>
    </location>
</feature>
<feature type="region of interest" description="Disordered" evidence="1">
    <location>
        <begin position="728"/>
        <end position="750"/>
    </location>
</feature>
<evidence type="ECO:0000313" key="4">
    <source>
        <dbReference type="Proteomes" id="UP001381693"/>
    </source>
</evidence>
<name>A0AAN8ZU25_HALRR</name>
<feature type="non-terminal residue" evidence="3">
    <location>
        <position position="1"/>
    </location>
</feature>
<feature type="region of interest" description="Disordered" evidence="1">
    <location>
        <begin position="397"/>
        <end position="417"/>
    </location>
</feature>
<feature type="region of interest" description="Disordered" evidence="1">
    <location>
        <begin position="1837"/>
        <end position="1880"/>
    </location>
</feature>
<feature type="region of interest" description="Disordered" evidence="1">
    <location>
        <begin position="886"/>
        <end position="913"/>
    </location>
</feature>
<feature type="compositionally biased region" description="Polar residues" evidence="1">
    <location>
        <begin position="1871"/>
        <end position="1880"/>
    </location>
</feature>
<feature type="compositionally biased region" description="Polar residues" evidence="1">
    <location>
        <begin position="249"/>
        <end position="277"/>
    </location>
</feature>
<comment type="caution">
    <text evidence="3">The sequence shown here is derived from an EMBL/GenBank/DDBJ whole genome shotgun (WGS) entry which is preliminary data.</text>
</comment>
<feature type="compositionally biased region" description="Polar residues" evidence="1">
    <location>
        <begin position="1714"/>
        <end position="1732"/>
    </location>
</feature>
<feature type="compositionally biased region" description="Polar residues" evidence="1">
    <location>
        <begin position="1838"/>
        <end position="1854"/>
    </location>
</feature>
<feature type="compositionally biased region" description="Polar residues" evidence="1">
    <location>
        <begin position="736"/>
        <end position="747"/>
    </location>
</feature>
<feature type="region of interest" description="Disordered" evidence="1">
    <location>
        <begin position="249"/>
        <end position="280"/>
    </location>
</feature>
<feature type="compositionally biased region" description="Polar residues" evidence="1">
    <location>
        <begin position="671"/>
        <end position="697"/>
    </location>
</feature>
<keyword evidence="2" id="KW-0732">Signal</keyword>
<protein>
    <submittedName>
        <fullName evidence="3">Uncharacterized protein</fullName>
    </submittedName>
</protein>
<dbReference type="EMBL" id="JAXCGZ010017188">
    <property type="protein sequence ID" value="KAK7068586.1"/>
    <property type="molecule type" value="Genomic_DNA"/>
</dbReference>
<feature type="region of interest" description="Disordered" evidence="1">
    <location>
        <begin position="1502"/>
        <end position="1521"/>
    </location>
</feature>
<evidence type="ECO:0000256" key="1">
    <source>
        <dbReference type="SAM" id="MobiDB-lite"/>
    </source>
</evidence>
<feature type="region of interest" description="Disordered" evidence="1">
    <location>
        <begin position="2247"/>
        <end position="2298"/>
    </location>
</feature>
<feature type="region of interest" description="Disordered" evidence="1">
    <location>
        <begin position="1998"/>
        <end position="2017"/>
    </location>
</feature>
<feature type="region of interest" description="Disordered" evidence="1">
    <location>
        <begin position="1712"/>
        <end position="1732"/>
    </location>
</feature>
<organism evidence="3 4">
    <name type="scientific">Halocaridina rubra</name>
    <name type="common">Hawaiian red shrimp</name>
    <dbReference type="NCBI Taxonomy" id="373956"/>
    <lineage>
        <taxon>Eukaryota</taxon>
        <taxon>Metazoa</taxon>
        <taxon>Ecdysozoa</taxon>
        <taxon>Arthropoda</taxon>
        <taxon>Crustacea</taxon>
        <taxon>Multicrustacea</taxon>
        <taxon>Malacostraca</taxon>
        <taxon>Eumalacostraca</taxon>
        <taxon>Eucarida</taxon>
        <taxon>Decapoda</taxon>
        <taxon>Pleocyemata</taxon>
        <taxon>Caridea</taxon>
        <taxon>Atyoidea</taxon>
        <taxon>Atyidae</taxon>
        <taxon>Halocaridina</taxon>
    </lineage>
</organism>
<sequence length="2444" mass="263707">IILTSVTLHAAILLCIVHLYGLGLSSGEDVSQARTWAKLIQASNNETATARSNDYILRHGLWLVSEYAIGGARKWNESTGQKNYITPVIGIGYPIAVRPGPPGSHITNIINVGKFLPYENFEFPFRNTNRSQSGLSESLFNVNEPENVNFSGDEVSSGSGQFLQNTGNADLLSQTDSYSSYSPDTESNQNVVNSEHVEEQNFSPETTEPFHSQKFSNIHDPTSVTLTTPENDFFVNAFPNSEVSQTASAIASRPSFSEGNNNGHDQAVNNLGSQQSPSHDEVRRFNQLNLSSANKALSHTSAVSDVNDNNSELFQQPAASLNSDNNLQRNADFTNQGLNFHSETLQNQESNVHRGEEQFASQGIKQVFANPVSPIPSYHTTSSFEAIQSNGIITANANPTDNIHRNRGSFNPTEQSQQHQFNAVGTEPGHDLSNLKPKIPFSDSAAELLDSYSSYNEDNQPDMNSNNEKLINSNQPLQNSQTGNRVSYPSSFPSNKITQPSTRGPGIYPQQQAPIRNEIKQTNPTNGNRITAQLVNNAVTRPPKQPVTSSYSINQGLEISHDFTEDFQQDSYASVNGAGHLSALTVNANEGHASFMGENYEDRPQGGISNVGLNSAFVQHSEPDISNLSNQKGLNKNELEQQTHIDGASSYANLQGSGGLRDSAEVFQQDTYSSFPGSNNVGTQNVENNSNKNSITNDRYEDRPLADVSNAGIRNGVMQQNYLDAGNFKNHDRGTNRNNLGDFTKNPNVPDKTNVFDSGRLLNQGGKSPDEYRNDRGQVSIGKYVNDIRPNSMHSVTTGLSNKGFVSKPHQQSDVYPDAGRPNNEGAQNNNGFKQPYAKIHSVSEINAGDFEQQTSSYSSEVSSTGNNFQLSPQFSLYSIPSGNQNSINVENEGHSQYDPTSSIPVRNGGNRNEKFEQSSFIGSDTQNGIRTGDVSQTSSLAYKFGLNAQEVNNQFFSQPDNASGFSKPIRSNEGQFIQPGAYSNAAMNANTNAPPDTLSYDSAKHPNVGINSAGLHYGGLVEKAVMRPNMYSDANGNSGVGMNYEENRGNLRHPYPSVNNDENNNARLSNAGINSNGLSQPTFASSNAGHNKVVQQQNSLVNAGNNNIVQQQNSHFNAGKNNEVRQQNFLYSAPGNSNVGLGNAGDHPDIISGSLRQPGFYPGGPGLNANGHENTRPNNAFAYEPNSAEATSVGGKNAGVYNVGANIGGNYVENNNNQGVSTAGYDRPKMSSMGASNTFSNSIGASINTGSNIMQTNNAGMYGGVKTNNKPDNGMGSNFAGNNNARQKYTDNNNIGSSNAGQHDGRVGNNQENFNNAVGASSAGTYNNGATEYENIDNAAANSPSVDDRGQNNAGSGNLEQSIGNNNGIGGYNVQVPVDTFKEIHMGTNAGGLRPLHAFPNNVGMNSNGGNSFVPANNIGVNNIHVNSAAVNLNNDNNGIRNVEVSSEHFGEPNFFPSSSEINDEGVRNGPLVTKGLNMNNAVFIGSGISDADKSIGAATQSNSYSATVSNSNSEEKSGDRRINNAFASNDRFRLSELLGSVIANNIGMSDSLRNKGQGQLNMYSTNTGNHAGKDITSQTNTDQVRISDSSFPTQSPDKALYNNVRNNNNVAGNTGMNYRSPLQPISNQHQAPANSNALGNREFSSVRTNNVANNDNIGILSVSQNGSNYSSLSNTAGINTYDKDNGISTQVNNRNSKVNSNSAMLLDYAKNNDGSRYGQSNNANSDSSNTVGINSVDSNNVVKGQPPYSLSTLNSNQNVFNGNADQNLGFTGSGFNTEGSRQPNVFPVAGSSNLRRIPSTHNTQGVAQLNPSSNNVGTNSAGNIIDGNTDAGISDAFSNTGDSRNSNTNTNKAGYGQRGQLHGSKDSIQENINQGTGNRLLNGRYLYMNSDRLNKMDNSNNLINSVSNNQFQNANNANNNEFLDSSVVGKVSQPDSLNSFSHGNSAGSDRERLEIQESSGLNSHASNAFNNDKSHLQFFIPELGLMHSVLCSNGNNDNNDIHSSNNENSQGNQVQNQPASYAFPVHGNERPFKLIASLSDTNNGQDLANTNFPPVSVGITANANTESPINFKIRGTAAGSPVNNFRAGQNTLQNSNVNSKEQNTLQNSNIKSAMFNVQDINVGNSGVSQGGPYGAKYAEQTGFADNSKDLGDTSFSRHNMNANLLSVMNTNNAHEQVLPFVQKAQLLAIYEAPSSQHRPRGDFALSAAYMRNRLHGSNHQPDPSAQLLKSQNIADTHTQIPKRANIEATHDTGVLQHSGYGASDFRQNRENLNGPNIDTVSEDSAQDSNDADYYDDDYPDILSDETIYRESVENAEREFVKPRSFIDVESRTFGDEKDYIDITSEHEGDELKYAGSTSYVTLEFGDKIHRRNTQRNTQGPLAVAGKSPEFWITENPEKRIPTIKQNQERSPERIQSHARDDTGQERTFQKAQNCGGEWIPIP</sequence>
<feature type="signal peptide" evidence="2">
    <location>
        <begin position="1"/>
        <end position="27"/>
    </location>
</feature>
<feature type="compositionally biased region" description="Polar residues" evidence="1">
    <location>
        <begin position="1309"/>
        <end position="1322"/>
    </location>
</feature>
<feature type="compositionally biased region" description="Polar residues" evidence="1">
    <location>
        <begin position="2272"/>
        <end position="2281"/>
    </location>
</feature>
<feature type="compositionally biased region" description="Polar residues" evidence="1">
    <location>
        <begin position="1502"/>
        <end position="1514"/>
    </location>
</feature>
<reference evidence="3 4" key="1">
    <citation type="submission" date="2023-11" db="EMBL/GenBank/DDBJ databases">
        <title>Halocaridina rubra genome assembly.</title>
        <authorList>
            <person name="Smith C."/>
        </authorList>
    </citation>
    <scope>NUCLEOTIDE SEQUENCE [LARGE SCALE GENOMIC DNA]</scope>
    <source>
        <strain evidence="3">EP-1</strain>
        <tissue evidence="3">Whole</tissue>
    </source>
</reference>
<feature type="region of interest" description="Disordered" evidence="1">
    <location>
        <begin position="1265"/>
        <end position="1322"/>
    </location>
</feature>
<gene>
    <name evidence="3" type="ORF">SK128_018573</name>
</gene>
<feature type="compositionally biased region" description="Polar residues" evidence="1">
    <location>
        <begin position="1267"/>
        <end position="1302"/>
    </location>
</feature>
<evidence type="ECO:0000256" key="2">
    <source>
        <dbReference type="SAM" id="SignalP"/>
    </source>
</evidence>
<proteinExistence type="predicted"/>
<feature type="region of interest" description="Disordered" evidence="1">
    <location>
        <begin position="805"/>
        <end position="834"/>
    </location>
</feature>
<feature type="compositionally biased region" description="Polar residues" evidence="1">
    <location>
        <begin position="408"/>
        <end position="417"/>
    </location>
</feature>